<accession>A0ABQ9WSX3</accession>
<feature type="region of interest" description="Disordered" evidence="1">
    <location>
        <begin position="1"/>
        <end position="33"/>
    </location>
</feature>
<evidence type="ECO:0000313" key="2">
    <source>
        <dbReference type="EMBL" id="KAK2942605.1"/>
    </source>
</evidence>
<feature type="compositionally biased region" description="Polar residues" evidence="1">
    <location>
        <begin position="827"/>
        <end position="848"/>
    </location>
</feature>
<keyword evidence="3" id="KW-1185">Reference proteome</keyword>
<evidence type="ECO:0000256" key="1">
    <source>
        <dbReference type="SAM" id="MobiDB-lite"/>
    </source>
</evidence>
<proteinExistence type="predicted"/>
<feature type="compositionally biased region" description="Low complexity" evidence="1">
    <location>
        <begin position="849"/>
        <end position="860"/>
    </location>
</feature>
<feature type="region of interest" description="Disordered" evidence="1">
    <location>
        <begin position="880"/>
        <end position="904"/>
    </location>
</feature>
<dbReference type="Proteomes" id="UP001281761">
    <property type="component" value="Unassembled WGS sequence"/>
</dbReference>
<comment type="caution">
    <text evidence="2">The sequence shown here is derived from an EMBL/GenBank/DDBJ whole genome shotgun (WGS) entry which is preliminary data.</text>
</comment>
<evidence type="ECO:0000313" key="3">
    <source>
        <dbReference type="Proteomes" id="UP001281761"/>
    </source>
</evidence>
<feature type="compositionally biased region" description="Polar residues" evidence="1">
    <location>
        <begin position="880"/>
        <end position="893"/>
    </location>
</feature>
<gene>
    <name evidence="2" type="ORF">BLNAU_22480</name>
</gene>
<reference evidence="2 3" key="1">
    <citation type="journal article" date="2022" name="bioRxiv">
        <title>Genomics of Preaxostyla Flagellates Illuminates Evolutionary Transitions and the Path Towards Mitochondrial Loss.</title>
        <authorList>
            <person name="Novak L.V.F."/>
            <person name="Treitli S.C."/>
            <person name="Pyrih J."/>
            <person name="Halakuc P."/>
            <person name="Pipaliya S.V."/>
            <person name="Vacek V."/>
            <person name="Brzon O."/>
            <person name="Soukal P."/>
            <person name="Eme L."/>
            <person name="Dacks J.B."/>
            <person name="Karnkowska A."/>
            <person name="Elias M."/>
            <person name="Hampl V."/>
        </authorList>
    </citation>
    <scope>NUCLEOTIDE SEQUENCE [LARGE SCALE GENOMIC DNA]</scope>
    <source>
        <strain evidence="2">NAU3</strain>
        <tissue evidence="2">Gut</tissue>
    </source>
</reference>
<name>A0ABQ9WSX3_9EUKA</name>
<feature type="region of interest" description="Disordered" evidence="1">
    <location>
        <begin position="816"/>
        <end position="860"/>
    </location>
</feature>
<protein>
    <submittedName>
        <fullName evidence="2">Uncharacterized protein</fullName>
    </submittedName>
</protein>
<sequence>MDSSQTEFSNLQQQLDQLQQDHDQLQEKLSESERKITQLEQKKTSLLSKEKTSQSELQSLKRKKELMRIALNRRVEELSQTIEQIKADNIIVTFDPTCFIMKSATVTRINTQEHAGCFTKPVLKGIHRMSLKIEDVIVLMGVIDATKYHNHLTTFVYTSPNAAMMNRNNGYLYTAGRIIAQNAVPRRGQEWSAEADLEKRTLHFFVDRVQQPHHFVNIPVPLVFALDVRTKKVPIPIAFWGELEQSKQSENAGETLVWDTSFLSTELSNEEQAELNVDGTEALFRSNTPFTLITCVPRFFSTVRVDGAPITPLSFHSHTPVETVDLMLYHITFSKIESRILEPSIFSGDLLESPSLTSVLWELSREMISIVRSVISAESTVDPTWLTMPQHLHHFIVAMEEFSEHCPSSLQSLHHPLFVCGFRNLVIEIFSNTTNSIVLMDVSSDPHRFTLRFLSPGHPDNNWILDEIVNSILAFDTSNPSNHNTSHLSLPNTHSPSHLNLADFTSFLVLSPLQIPCSLILKWFVELVLSLATGYHCKSRGVVLTKEDIVVDRSFSFHIQSTSTDSPLLLHPPSTFASDLRLLTSYFDDFLESLQSCDRLLPPPEFRNKDIWTIISLTCVRHLAQRGLLSCEGLTQQDLLQLIQNQLLSHLHSLTINDSSFFPRNRIDKDGVSLYLVNPPLAVIFKHDILPFIHAFNLTLHSESSAKEALMPVFHRLMEIGEVLQRSSGSVEWRWFLQFVEDLADGKIVYSDLMFLSDDVFMSPLREILEEMQNQVVNTPNSESDRSWTHSNVSSSLSLSRSGSSVPFDADQRFFTSVNERPPSPPNSALSFFGSESGNEMRTVSNSESTGTGTSQWTNTTQLSSKERLFVVETIHTILSKQPNSDRTPSTLASRPSPNPPLQPLSHSPLFFSSSIFDLDDTSLTACLGQLAQLAQQDQTSNHFELSQQFVDGLVSCLGSSNTILSNCAHLVLTRKLPLFFPFVQSHIASLAKTLSDRTYDERSLVIQVTGWAIQEGIETIRLSETFIHQICKPYIVDPLTFFDAVRILTDPNPFPSFRPHSPSLVQSFETFVDTSIDLASFLWKEYASKDTPDHFLRNACLKIQRCLRWWMDIVTHHPIPQRDLFSTLHPFFLRGFHQILLSPAPHSSPDWNETSEWNTAGQDLFLIFARSRADSLLPDLFPVENLLTLRAQILSANRWSDHLIVNDLNVITFSSFTPFGECPALRSLFSILCQPGVTSNGHVNLELLEHVSIVSSHSLPLHFDSPLLAFVRTVHPLTHASHEDCLFLFDMMTAISEWNDFTPSWSDTNELNSQQSLLNLHHAPRFVLKWLHPFHLMTTLKNLLSLSPVQVSLALLTLSRAVDDSSKACEWLVRAGAVDVVVESNVIPIELNELIATRNL</sequence>
<feature type="compositionally biased region" description="Basic and acidic residues" evidence="1">
    <location>
        <begin position="19"/>
        <end position="33"/>
    </location>
</feature>
<feature type="compositionally biased region" description="Polar residues" evidence="1">
    <location>
        <begin position="1"/>
        <end position="10"/>
    </location>
</feature>
<organism evidence="2 3">
    <name type="scientific">Blattamonas nauphoetae</name>
    <dbReference type="NCBI Taxonomy" id="2049346"/>
    <lineage>
        <taxon>Eukaryota</taxon>
        <taxon>Metamonada</taxon>
        <taxon>Preaxostyla</taxon>
        <taxon>Oxymonadida</taxon>
        <taxon>Blattamonas</taxon>
    </lineage>
</organism>
<dbReference type="EMBL" id="JARBJD010000396">
    <property type="protein sequence ID" value="KAK2942605.1"/>
    <property type="molecule type" value="Genomic_DNA"/>
</dbReference>